<keyword evidence="2" id="KW-0812">Transmembrane</keyword>
<accession>A0A1T4YIC5</accession>
<reference evidence="5" key="1">
    <citation type="submission" date="2017-02" db="EMBL/GenBank/DDBJ databases">
        <authorList>
            <person name="Varghese N."/>
            <person name="Submissions S."/>
        </authorList>
    </citation>
    <scope>NUCLEOTIDE SEQUENCE [LARGE SCALE GENOMIC DNA]</scope>
    <source>
        <strain evidence="5">VKM Ac-2052</strain>
    </source>
</reference>
<sequence length="614" mass="63403">MRFVFAIIAFVVATALIGVGVAQRTFLLPPGSVSVATAGATDQPYVLLDSDTLRANPGSQTVSLSGDSTVFVAYGRDADVKAWLSGSSYSQLAVDDESKKLTEAVVPADPAGAKNVASGSADPAGSDLWLEQYTGDKSLTRTINVPAGYSAIIASNGTDPAPADITVAWPIDNSTPWAVPLLLAGASVLLVGLALLLWGLWHMRRQQGPRRKPPTGTPRRRFSPARTNAIESGMSKRRKAITRSMTAVLPTLLIAALGAGAPLAASASTVTPTPRPSSTVGSDTGSTSEPSNTQTDTPTPTPTPTSTAPAAETVLPAVTEQQAQTIIERVIAVESAANATFDSNALDARFTGPALELRKAAYAIHAALPDYALPAAVPSGTAEVVLPQATTVWPKTVFTIIENEDKTVAPLAVTLVQESARANYKVEYAISLEPDTTLPPVSAASVGASRLAPDSKLLSMTPDAVEAAYADILAQGSASPSFGQIDTDGDTLLTSVGSDYKATKKAKIEETGTATIEFAKVPAISDGIALATNDSGAILSFNLRESEVVKPTQTGATITPEGAVKALSGLSATGKGVESTYDYQLLFYIPSAGDAGKPTLLGFTQGLVQAKELP</sequence>
<dbReference type="InterPro" id="IPR058407">
    <property type="entry name" value="DUF8094"/>
</dbReference>
<dbReference type="Pfam" id="PF26366">
    <property type="entry name" value="DUF8094"/>
    <property type="match status" value="1"/>
</dbReference>
<keyword evidence="2" id="KW-1133">Transmembrane helix</keyword>
<protein>
    <recommendedName>
        <fullName evidence="3">DUF8094 domain-containing protein</fullName>
    </recommendedName>
</protein>
<organism evidence="4 5">
    <name type="scientific">Agreia bicolorata</name>
    <dbReference type="NCBI Taxonomy" id="110935"/>
    <lineage>
        <taxon>Bacteria</taxon>
        <taxon>Bacillati</taxon>
        <taxon>Actinomycetota</taxon>
        <taxon>Actinomycetes</taxon>
        <taxon>Micrococcales</taxon>
        <taxon>Microbacteriaceae</taxon>
        <taxon>Agreia</taxon>
    </lineage>
</organism>
<dbReference type="RefSeq" id="WP_044442817.1">
    <property type="nucleotide sequence ID" value="NZ_FUYG01000009.1"/>
</dbReference>
<feature type="region of interest" description="Disordered" evidence="1">
    <location>
        <begin position="206"/>
        <end position="237"/>
    </location>
</feature>
<evidence type="ECO:0000259" key="3">
    <source>
        <dbReference type="Pfam" id="PF26366"/>
    </source>
</evidence>
<evidence type="ECO:0000256" key="2">
    <source>
        <dbReference type="SAM" id="Phobius"/>
    </source>
</evidence>
<feature type="transmembrane region" description="Helical" evidence="2">
    <location>
        <begin position="177"/>
        <end position="201"/>
    </location>
</feature>
<evidence type="ECO:0000313" key="5">
    <source>
        <dbReference type="Proteomes" id="UP000189735"/>
    </source>
</evidence>
<feature type="region of interest" description="Disordered" evidence="1">
    <location>
        <begin position="266"/>
        <end position="309"/>
    </location>
</feature>
<name>A0A1T4YIC5_9MICO</name>
<feature type="transmembrane region" description="Helical" evidence="2">
    <location>
        <begin position="244"/>
        <end position="265"/>
    </location>
</feature>
<dbReference type="EMBL" id="FUYG01000009">
    <property type="protein sequence ID" value="SKB01051.1"/>
    <property type="molecule type" value="Genomic_DNA"/>
</dbReference>
<dbReference type="AlphaFoldDB" id="A0A1T4YIC5"/>
<keyword evidence="2" id="KW-0472">Membrane</keyword>
<feature type="compositionally biased region" description="Basic residues" evidence="1">
    <location>
        <begin position="206"/>
        <end position="223"/>
    </location>
</feature>
<evidence type="ECO:0000313" key="4">
    <source>
        <dbReference type="EMBL" id="SKB01051.1"/>
    </source>
</evidence>
<gene>
    <name evidence="4" type="ORF">SAMN06295879_3160</name>
</gene>
<evidence type="ECO:0000256" key="1">
    <source>
        <dbReference type="SAM" id="MobiDB-lite"/>
    </source>
</evidence>
<proteinExistence type="predicted"/>
<dbReference type="Proteomes" id="UP000189735">
    <property type="component" value="Unassembled WGS sequence"/>
</dbReference>
<feature type="domain" description="DUF8094" evidence="3">
    <location>
        <begin position="315"/>
        <end position="611"/>
    </location>
</feature>